<evidence type="ECO:0000313" key="7">
    <source>
        <dbReference type="Proteomes" id="UP000294558"/>
    </source>
</evidence>
<evidence type="ECO:0000256" key="2">
    <source>
        <dbReference type="ARBA" id="ARBA00022989"/>
    </source>
</evidence>
<comment type="caution">
    <text evidence="6">The sequence shown here is derived from an EMBL/GenBank/DDBJ whole genome shotgun (WGS) entry which is preliminary data.</text>
</comment>
<keyword evidence="2 3" id="KW-1133">Transmembrane helix</keyword>
<accession>A0A4V3EJQ3</accession>
<dbReference type="GO" id="GO:0004016">
    <property type="term" value="F:adenylate cyclase activity"/>
    <property type="evidence" value="ECO:0007669"/>
    <property type="project" value="UniProtKB-ARBA"/>
</dbReference>
<dbReference type="Pfam" id="PF00211">
    <property type="entry name" value="Guanylate_cyc"/>
    <property type="match status" value="1"/>
</dbReference>
<dbReference type="EMBL" id="SOAU01000001">
    <property type="protein sequence ID" value="TDT17978.1"/>
    <property type="molecule type" value="Genomic_DNA"/>
</dbReference>
<dbReference type="Proteomes" id="UP000294558">
    <property type="component" value="Unassembled WGS sequence"/>
</dbReference>
<dbReference type="PANTHER" id="PTHR45655:SF13">
    <property type="entry name" value="SOLUBLE GUANYLATE CYCLASE GCY-32-RELATED"/>
    <property type="match status" value="1"/>
</dbReference>
<evidence type="ECO:0000313" key="6">
    <source>
        <dbReference type="EMBL" id="TDT17978.1"/>
    </source>
</evidence>
<dbReference type="PROSITE" id="PS50885">
    <property type="entry name" value="HAMP"/>
    <property type="match status" value="1"/>
</dbReference>
<dbReference type="GO" id="GO:0009190">
    <property type="term" value="P:cyclic nucleotide biosynthetic process"/>
    <property type="evidence" value="ECO:0007669"/>
    <property type="project" value="InterPro"/>
</dbReference>
<keyword evidence="7" id="KW-1185">Reference proteome</keyword>
<protein>
    <submittedName>
        <fullName evidence="6">Class 3 adenylate cyclase</fullName>
    </submittedName>
</protein>
<dbReference type="PANTHER" id="PTHR45655">
    <property type="entry name" value="GUANYLATE CYCLASE SOLUBLE SUBUNIT BETA-2"/>
    <property type="match status" value="1"/>
</dbReference>
<dbReference type="OrthoDB" id="9806704at2"/>
<dbReference type="InterPro" id="IPR003660">
    <property type="entry name" value="HAMP_dom"/>
</dbReference>
<dbReference type="CDD" id="cd07302">
    <property type="entry name" value="CHD"/>
    <property type="match status" value="1"/>
</dbReference>
<feature type="domain" description="Guanylate cyclase" evidence="4">
    <location>
        <begin position="555"/>
        <end position="679"/>
    </location>
</feature>
<feature type="transmembrane region" description="Helical" evidence="3">
    <location>
        <begin position="431"/>
        <end position="453"/>
    </location>
</feature>
<dbReference type="AlphaFoldDB" id="A0A4V3EJQ3"/>
<dbReference type="SUPFAM" id="SSF55073">
    <property type="entry name" value="Nucleotide cyclase"/>
    <property type="match status" value="1"/>
</dbReference>
<feature type="domain" description="HAMP" evidence="5">
    <location>
        <begin position="455"/>
        <end position="515"/>
    </location>
</feature>
<dbReference type="InterPro" id="IPR001054">
    <property type="entry name" value="A/G_cyclase"/>
</dbReference>
<dbReference type="SMART" id="SM00044">
    <property type="entry name" value="CYCc"/>
    <property type="match status" value="1"/>
</dbReference>
<evidence type="ECO:0000259" key="5">
    <source>
        <dbReference type="PROSITE" id="PS50885"/>
    </source>
</evidence>
<dbReference type="Gene3D" id="3.30.70.1230">
    <property type="entry name" value="Nucleotide cyclase"/>
    <property type="match status" value="1"/>
</dbReference>
<proteinExistence type="predicted"/>
<name>A0A4V3EJQ3_9ACTN</name>
<gene>
    <name evidence="6" type="ORF">BDK89_3592</name>
</gene>
<keyword evidence="3" id="KW-0472">Membrane</keyword>
<evidence type="ECO:0000259" key="4">
    <source>
        <dbReference type="PROSITE" id="PS50125"/>
    </source>
</evidence>
<dbReference type="Gene3D" id="6.10.340.10">
    <property type="match status" value="1"/>
</dbReference>
<dbReference type="RefSeq" id="WP_133870226.1">
    <property type="nucleotide sequence ID" value="NZ_SOAU01000001.1"/>
</dbReference>
<dbReference type="PROSITE" id="PS50125">
    <property type="entry name" value="GUANYLATE_CYCLASE_2"/>
    <property type="match status" value="1"/>
</dbReference>
<organism evidence="6 7">
    <name type="scientific">Ilumatobacter fluminis</name>
    <dbReference type="NCBI Taxonomy" id="467091"/>
    <lineage>
        <taxon>Bacteria</taxon>
        <taxon>Bacillati</taxon>
        <taxon>Actinomycetota</taxon>
        <taxon>Acidimicrobiia</taxon>
        <taxon>Acidimicrobiales</taxon>
        <taxon>Ilumatobacteraceae</taxon>
        <taxon>Ilumatobacter</taxon>
    </lineage>
</organism>
<evidence type="ECO:0000256" key="1">
    <source>
        <dbReference type="ARBA" id="ARBA00022692"/>
    </source>
</evidence>
<sequence length="724" mass="76872">MTRPRIIGNTSLATRLAMVALIVTLVSLAITAAVGLARGSELADEIADDRFVSVASSRGDALEAAATSYERSLVALASSPAAADAIVALGEAYLELNGQPVDPTATNDVTEYYLSDVVPALEDVRDSRVGAAFLVPDGDAAVYLQNAYSIPRAPGDDTGGTDDDGDEPVVTIEPDLVTDAGDGSTYSEIHPTVHQVYGQIAAQSGFDDLFLIDARADTIVYSVRKRIDFGTSLDLGPHSGSALARLLDTFADADRPVGRFSDFSAYVPALEEPTTFVASPVFDGSTLVGYIAASLTVEPFDSILSGDGAWDGFGDSGDAYLVGTDATMRSTTRAFAESPSTYLAITSEPGPSQLTDTQRRRMSATGTTSLVQPVDRQLVLAATESGGITDVVDHLGRDVRLVYRPIDIPGPTWMVFAQVDSDELDRPIEDYARIMLFAVALFIVVVTFVAVRWSTRLMAPIRSIAERLRRVRAASETGERLEMSDLDDAEDGPTEYRKLSDNVDQMLRRLGERRADIEAHAKERTSLLQQFLPASVARRSEESGGEVLDHVQHASVVVVHVDGLGDLVGDAPEDEVRNLLGDLVDEVDALAAQHGLERIKLIGSTYYAVCGVSRPYLDHAPRAVDFALDARALVAELTRDDLHTSVGVSAGPVSVGLAARSALVYDVWGDTVTEAEGLARSASSDTVVVSDAVRSQLPSSFVTTGDAGGAVAVTARVAQSEVSS</sequence>
<dbReference type="GO" id="GO:0016020">
    <property type="term" value="C:membrane"/>
    <property type="evidence" value="ECO:0007669"/>
    <property type="project" value="InterPro"/>
</dbReference>
<reference evidence="6 7" key="1">
    <citation type="submission" date="2019-03" db="EMBL/GenBank/DDBJ databases">
        <title>Sequencing the genomes of 1000 actinobacteria strains.</title>
        <authorList>
            <person name="Klenk H.-P."/>
        </authorList>
    </citation>
    <scope>NUCLEOTIDE SEQUENCE [LARGE SCALE GENOMIC DNA]</scope>
    <source>
        <strain evidence="6 7">DSM 18936</strain>
    </source>
</reference>
<dbReference type="InterPro" id="IPR029787">
    <property type="entry name" value="Nucleotide_cyclase"/>
</dbReference>
<keyword evidence="1 3" id="KW-0812">Transmembrane</keyword>
<dbReference type="GO" id="GO:0035556">
    <property type="term" value="P:intracellular signal transduction"/>
    <property type="evidence" value="ECO:0007669"/>
    <property type="project" value="InterPro"/>
</dbReference>
<evidence type="ECO:0000256" key="3">
    <source>
        <dbReference type="SAM" id="Phobius"/>
    </source>
</evidence>